<sequence>MLDGEKLSTSTDYRFQYHVGAFYNYNIVGPLSVRPELQYSLQGGEFKSVQEDYATKLQYLNLPVLLDLKLGPVHVQAGPQFGVLLTAKETGTLLTGYNPMSGQAQYANVSRQVTGQYKKQDFSLCAGLELDLGRTLTVGGRFNAGLNEISDFGQVRSPNDPQLKNRVVQGYVAFKFGSR</sequence>
<evidence type="ECO:0000313" key="3">
    <source>
        <dbReference type="Proteomes" id="UP001500454"/>
    </source>
</evidence>
<name>A0ABP8IXP8_9BACT</name>
<dbReference type="EMBL" id="BAABHA010000002">
    <property type="protein sequence ID" value="GAA4378889.1"/>
    <property type="molecule type" value="Genomic_DNA"/>
</dbReference>
<dbReference type="Proteomes" id="UP001500454">
    <property type="component" value="Unassembled WGS sequence"/>
</dbReference>
<gene>
    <name evidence="2" type="ORF">GCM10023186_15850</name>
</gene>
<evidence type="ECO:0000313" key="2">
    <source>
        <dbReference type="EMBL" id="GAA4378889.1"/>
    </source>
</evidence>
<accession>A0ABP8IXP8</accession>
<proteinExistence type="predicted"/>
<keyword evidence="3" id="KW-1185">Reference proteome</keyword>
<organism evidence="2 3">
    <name type="scientific">Hymenobacter koreensis</name>
    <dbReference type="NCBI Taxonomy" id="1084523"/>
    <lineage>
        <taxon>Bacteria</taxon>
        <taxon>Pseudomonadati</taxon>
        <taxon>Bacteroidota</taxon>
        <taxon>Cytophagia</taxon>
        <taxon>Cytophagales</taxon>
        <taxon>Hymenobacteraceae</taxon>
        <taxon>Hymenobacter</taxon>
    </lineage>
</organism>
<evidence type="ECO:0000259" key="1">
    <source>
        <dbReference type="Pfam" id="PF13568"/>
    </source>
</evidence>
<protein>
    <submittedName>
        <fullName evidence="2">Porin family protein</fullName>
    </submittedName>
</protein>
<comment type="caution">
    <text evidence="2">The sequence shown here is derived from an EMBL/GenBank/DDBJ whole genome shotgun (WGS) entry which is preliminary data.</text>
</comment>
<dbReference type="InterPro" id="IPR025665">
    <property type="entry name" value="Beta-barrel_OMP_2"/>
</dbReference>
<dbReference type="Pfam" id="PF13568">
    <property type="entry name" value="OMP_b-brl_2"/>
    <property type="match status" value="1"/>
</dbReference>
<reference evidence="3" key="1">
    <citation type="journal article" date="2019" name="Int. J. Syst. Evol. Microbiol.">
        <title>The Global Catalogue of Microorganisms (GCM) 10K type strain sequencing project: providing services to taxonomists for standard genome sequencing and annotation.</title>
        <authorList>
            <consortium name="The Broad Institute Genomics Platform"/>
            <consortium name="The Broad Institute Genome Sequencing Center for Infectious Disease"/>
            <person name="Wu L."/>
            <person name="Ma J."/>
        </authorList>
    </citation>
    <scope>NUCLEOTIDE SEQUENCE [LARGE SCALE GENOMIC DNA]</scope>
    <source>
        <strain evidence="3">JCM 17924</strain>
    </source>
</reference>
<feature type="domain" description="Outer membrane protein beta-barrel" evidence="1">
    <location>
        <begin position="7"/>
        <end position="149"/>
    </location>
</feature>